<dbReference type="Pfam" id="PF16344">
    <property type="entry name" value="FecR_C"/>
    <property type="match status" value="1"/>
</dbReference>
<dbReference type="Proteomes" id="UP001162741">
    <property type="component" value="Chromosome"/>
</dbReference>
<dbReference type="PANTHER" id="PTHR30273">
    <property type="entry name" value="PERIPLASMIC SIGNAL SENSOR AND SIGMA FACTOR ACTIVATOR FECR-RELATED"/>
    <property type="match status" value="1"/>
</dbReference>
<keyword evidence="1" id="KW-1133">Transmembrane helix</keyword>
<dbReference type="RefSeq" id="WP_264282552.1">
    <property type="nucleotide sequence ID" value="NZ_CP107006.1"/>
</dbReference>
<organism evidence="4 5">
    <name type="scientific">Chitinophaga horti</name>
    <dbReference type="NCBI Taxonomy" id="2920382"/>
    <lineage>
        <taxon>Bacteria</taxon>
        <taxon>Pseudomonadati</taxon>
        <taxon>Bacteroidota</taxon>
        <taxon>Chitinophagia</taxon>
        <taxon>Chitinophagales</taxon>
        <taxon>Chitinophagaceae</taxon>
        <taxon>Chitinophaga</taxon>
    </lineage>
</organism>
<dbReference type="InterPro" id="IPR006860">
    <property type="entry name" value="FecR"/>
</dbReference>
<dbReference type="InterPro" id="IPR032508">
    <property type="entry name" value="FecR_C"/>
</dbReference>
<dbReference type="EMBL" id="CP107006">
    <property type="protein sequence ID" value="UYQ94698.1"/>
    <property type="molecule type" value="Genomic_DNA"/>
</dbReference>
<evidence type="ECO:0000259" key="3">
    <source>
        <dbReference type="Pfam" id="PF16344"/>
    </source>
</evidence>
<dbReference type="Pfam" id="PF04773">
    <property type="entry name" value="FecR"/>
    <property type="match status" value="1"/>
</dbReference>
<dbReference type="Gene3D" id="3.55.50.30">
    <property type="match status" value="1"/>
</dbReference>
<feature type="transmembrane region" description="Helical" evidence="1">
    <location>
        <begin position="93"/>
        <end position="114"/>
    </location>
</feature>
<name>A0ABY6J4V1_9BACT</name>
<feature type="domain" description="Protein FecR C-terminal" evidence="3">
    <location>
        <begin position="322"/>
        <end position="386"/>
    </location>
</feature>
<evidence type="ECO:0000313" key="4">
    <source>
        <dbReference type="EMBL" id="UYQ94698.1"/>
    </source>
</evidence>
<keyword evidence="5" id="KW-1185">Reference proteome</keyword>
<dbReference type="PANTHER" id="PTHR30273:SF2">
    <property type="entry name" value="PROTEIN FECR"/>
    <property type="match status" value="1"/>
</dbReference>
<feature type="domain" description="FecR protein" evidence="2">
    <location>
        <begin position="186"/>
        <end position="278"/>
    </location>
</feature>
<proteinExistence type="predicted"/>
<evidence type="ECO:0000259" key="2">
    <source>
        <dbReference type="Pfam" id="PF04773"/>
    </source>
</evidence>
<dbReference type="Gene3D" id="2.60.120.1440">
    <property type="match status" value="1"/>
</dbReference>
<evidence type="ECO:0000256" key="1">
    <source>
        <dbReference type="SAM" id="Phobius"/>
    </source>
</evidence>
<accession>A0ABY6J4V1</accession>
<evidence type="ECO:0000313" key="5">
    <source>
        <dbReference type="Proteomes" id="UP001162741"/>
    </source>
</evidence>
<keyword evidence="1" id="KW-0812">Transmembrane</keyword>
<dbReference type="InterPro" id="IPR012373">
    <property type="entry name" value="Ferrdict_sens_TM"/>
</dbReference>
<reference evidence="4" key="1">
    <citation type="submission" date="2022-10" db="EMBL/GenBank/DDBJ databases">
        <title>Chitinophaga sp. nov., isolated from soil.</title>
        <authorList>
            <person name="Jeon C.O."/>
        </authorList>
    </citation>
    <scope>NUCLEOTIDE SEQUENCE</scope>
    <source>
        <strain evidence="4">R8</strain>
    </source>
</reference>
<gene>
    <name evidence="4" type="ORF">MKQ68_06290</name>
</gene>
<protein>
    <submittedName>
        <fullName evidence="4">FecR domain-containing protein</fullName>
    </submittedName>
</protein>
<keyword evidence="1" id="KW-0472">Membrane</keyword>
<sequence length="390" mass="43094">MDRMKYNSHYILQLYVQKVVGSISEDDLRLLEDVLRKDAEMRALCAEWDRDLTPEEVTRQQDPELTKQRWQRIKNLYEERGPQREREASVRKIRGYVVSGVAAAAVLAIGFFVLRTPEERPSSKPLLATNTTENAEMILPSGEAVTLDEALSDKQMTIGDVSLSYSKGKLVLSAGHGAGAGIASLNVPVGKQLDVTLTDGTVAMLNSASTFKFPLQFDGANRSVELAGEAYFTVAGNAERPFIVQSHGTKVVVLGTEFNVNSYNPKNIITSLRSGSVRMQGGGKDTLLKPGQAARVQDGVLTVSKVKEDRPYGWTKGIVDLEGASVAEIAAIISRWYDIKVDFARPELKEGSYDLSINKSEPVEEALKRLRKISSEKVKYKIEGKHLKFE</sequence>